<sequence>MRGYRRNAMRVRYLSAEALSQDTQGVPSPPSMTPVVSAKVKGLLDDLVSLNMLEVKELTDALKDRLGIDDSASMPMAINPAMFAGMGAAPAPAAEEKVEEKTAFDLKLNKFDAAKKIAVIKEVRALTGLGLKEAKALVEDAPKVFKTEVPKDEAEQIRDKLKEIGGEVLLE</sequence>
<dbReference type="GO" id="GO:0005840">
    <property type="term" value="C:ribosome"/>
    <property type="evidence" value="ECO:0007669"/>
    <property type="project" value="UniProtKB-KW"/>
</dbReference>
<evidence type="ECO:0000259" key="5">
    <source>
        <dbReference type="Pfam" id="PF00542"/>
    </source>
</evidence>
<reference evidence="7 8" key="1">
    <citation type="journal article" date="2018" name="Mol. Biol. Evol.">
        <title>Analysis of the draft genome of the red seaweed Gracilariopsis chorda provides insights into genome size evolution in Rhodophyta.</title>
        <authorList>
            <person name="Lee J."/>
            <person name="Yang E.C."/>
            <person name="Graf L."/>
            <person name="Yang J.H."/>
            <person name="Qiu H."/>
            <person name="Zel Zion U."/>
            <person name="Chan C.X."/>
            <person name="Stephens T.G."/>
            <person name="Weber A.P.M."/>
            <person name="Boo G.H."/>
            <person name="Boo S.M."/>
            <person name="Kim K.M."/>
            <person name="Shin Y."/>
            <person name="Jung M."/>
            <person name="Lee S.J."/>
            <person name="Yim H.S."/>
            <person name="Lee J.H."/>
            <person name="Bhattacharya D."/>
            <person name="Yoon H.S."/>
        </authorList>
    </citation>
    <scope>NUCLEOTIDE SEQUENCE [LARGE SCALE GENOMIC DNA]</scope>
    <source>
        <strain evidence="7 8">SKKU-2015</strain>
        <tissue evidence="7">Whole body</tissue>
    </source>
</reference>
<accession>A0A2V3IRG8</accession>
<dbReference type="InterPro" id="IPR036235">
    <property type="entry name" value="Ribosomal_bL12_oligo_N_sf"/>
</dbReference>
<comment type="similarity">
    <text evidence="1">Belongs to the bacterial ribosomal protein bL12 family.</text>
</comment>
<comment type="caution">
    <text evidence="7">The sequence shown here is derived from an EMBL/GenBank/DDBJ whole genome shotgun (WGS) entry which is preliminary data.</text>
</comment>
<dbReference type="Gene3D" id="1.20.5.710">
    <property type="entry name" value="Single helix bin"/>
    <property type="match status" value="1"/>
</dbReference>
<protein>
    <recommendedName>
        <fullName evidence="4">50S ribosomal protein L12, chloroplastic</fullName>
    </recommendedName>
</protein>
<dbReference type="GO" id="GO:0006412">
    <property type="term" value="P:translation"/>
    <property type="evidence" value="ECO:0007669"/>
    <property type="project" value="InterPro"/>
</dbReference>
<dbReference type="STRING" id="448386.A0A2V3IRG8"/>
<dbReference type="GO" id="GO:0005737">
    <property type="term" value="C:cytoplasm"/>
    <property type="evidence" value="ECO:0007669"/>
    <property type="project" value="UniProtKB-ARBA"/>
</dbReference>
<dbReference type="Pfam" id="PF16320">
    <property type="entry name" value="Ribosomal_L12_N"/>
    <property type="match status" value="1"/>
</dbReference>
<dbReference type="SUPFAM" id="SSF54736">
    <property type="entry name" value="ClpS-like"/>
    <property type="match status" value="1"/>
</dbReference>
<feature type="domain" description="Large ribosomal subunit protein bL12 C-terminal" evidence="5">
    <location>
        <begin position="104"/>
        <end position="170"/>
    </location>
</feature>
<evidence type="ECO:0000313" key="7">
    <source>
        <dbReference type="EMBL" id="PXF44716.1"/>
    </source>
</evidence>
<evidence type="ECO:0000256" key="4">
    <source>
        <dbReference type="ARBA" id="ARBA00035505"/>
    </source>
</evidence>
<keyword evidence="2 7" id="KW-0689">Ribosomal protein</keyword>
<keyword evidence="8" id="KW-1185">Reference proteome</keyword>
<evidence type="ECO:0000256" key="2">
    <source>
        <dbReference type="ARBA" id="ARBA00022980"/>
    </source>
</evidence>
<dbReference type="PANTHER" id="PTHR45987:SF4">
    <property type="entry name" value="LARGE RIBOSOMAL SUBUNIT PROTEIN BL12M"/>
    <property type="match status" value="1"/>
</dbReference>
<evidence type="ECO:0000256" key="1">
    <source>
        <dbReference type="ARBA" id="ARBA00007197"/>
    </source>
</evidence>
<dbReference type="NCBIfam" id="TIGR00855">
    <property type="entry name" value="L12"/>
    <property type="match status" value="1"/>
</dbReference>
<dbReference type="Gene3D" id="3.30.1390.10">
    <property type="match status" value="1"/>
</dbReference>
<proteinExistence type="inferred from homology"/>
<dbReference type="InterPro" id="IPR014719">
    <property type="entry name" value="Ribosomal_bL12_C/ClpS-like"/>
</dbReference>
<organism evidence="7 8">
    <name type="scientific">Gracilariopsis chorda</name>
    <dbReference type="NCBI Taxonomy" id="448386"/>
    <lineage>
        <taxon>Eukaryota</taxon>
        <taxon>Rhodophyta</taxon>
        <taxon>Florideophyceae</taxon>
        <taxon>Rhodymeniophycidae</taxon>
        <taxon>Gracilariales</taxon>
        <taxon>Gracilariaceae</taxon>
        <taxon>Gracilariopsis</taxon>
    </lineage>
</organism>
<dbReference type="HAMAP" id="MF_00368">
    <property type="entry name" value="Ribosomal_bL12"/>
    <property type="match status" value="1"/>
</dbReference>
<dbReference type="FunFam" id="3.30.1390.10:FF:000001">
    <property type="entry name" value="50S ribosomal protein L7/L12"/>
    <property type="match status" value="1"/>
</dbReference>
<dbReference type="GO" id="GO:0003735">
    <property type="term" value="F:structural constituent of ribosome"/>
    <property type="evidence" value="ECO:0007669"/>
    <property type="project" value="InterPro"/>
</dbReference>
<dbReference type="Pfam" id="PF00542">
    <property type="entry name" value="Ribosomal_L12"/>
    <property type="match status" value="1"/>
</dbReference>
<dbReference type="PANTHER" id="PTHR45987">
    <property type="entry name" value="39S RIBOSOMAL PROTEIN L12"/>
    <property type="match status" value="1"/>
</dbReference>
<dbReference type="GO" id="GO:0003729">
    <property type="term" value="F:mRNA binding"/>
    <property type="evidence" value="ECO:0007669"/>
    <property type="project" value="TreeGrafter"/>
</dbReference>
<evidence type="ECO:0000256" key="3">
    <source>
        <dbReference type="ARBA" id="ARBA00023274"/>
    </source>
</evidence>
<dbReference type="OrthoDB" id="250175at2759"/>
<feature type="domain" description="Large ribosomal subunit protein bL12 oligomerization" evidence="6">
    <location>
        <begin position="41"/>
        <end position="91"/>
    </location>
</feature>
<dbReference type="InterPro" id="IPR013823">
    <property type="entry name" value="Ribosomal_bL12_C"/>
</dbReference>
<dbReference type="AlphaFoldDB" id="A0A2V3IRG8"/>
<dbReference type="GO" id="GO:1990904">
    <property type="term" value="C:ribonucleoprotein complex"/>
    <property type="evidence" value="ECO:0007669"/>
    <property type="project" value="UniProtKB-KW"/>
</dbReference>
<dbReference type="InterPro" id="IPR008932">
    <property type="entry name" value="Ribosomal_bL12_oligo"/>
</dbReference>
<gene>
    <name evidence="7" type="ORF">BWQ96_05573</name>
</gene>
<dbReference type="EMBL" id="NBIV01000083">
    <property type="protein sequence ID" value="PXF44716.1"/>
    <property type="molecule type" value="Genomic_DNA"/>
</dbReference>
<name>A0A2V3IRG8_9FLOR</name>
<dbReference type="InterPro" id="IPR000206">
    <property type="entry name" value="Ribosomal_bL12"/>
</dbReference>
<dbReference type="SUPFAM" id="SSF48300">
    <property type="entry name" value="Ribosomal protein L7/12, oligomerisation (N-terminal) domain"/>
    <property type="match status" value="1"/>
</dbReference>
<evidence type="ECO:0000313" key="8">
    <source>
        <dbReference type="Proteomes" id="UP000247409"/>
    </source>
</evidence>
<dbReference type="CDD" id="cd00387">
    <property type="entry name" value="Ribosomal_L7_L12"/>
    <property type="match status" value="1"/>
</dbReference>
<keyword evidence="3" id="KW-0687">Ribonucleoprotein</keyword>
<evidence type="ECO:0000259" key="6">
    <source>
        <dbReference type="Pfam" id="PF16320"/>
    </source>
</evidence>
<dbReference type="Proteomes" id="UP000247409">
    <property type="component" value="Unassembled WGS sequence"/>
</dbReference>